<evidence type="ECO:0000313" key="2">
    <source>
        <dbReference type="EMBL" id="MEF2113446.1"/>
    </source>
</evidence>
<protein>
    <recommendedName>
        <fullName evidence="1">DUF4046 domain-containing protein</fullName>
    </recommendedName>
</protein>
<evidence type="ECO:0000259" key="1">
    <source>
        <dbReference type="Pfam" id="PF13255"/>
    </source>
</evidence>
<dbReference type="Pfam" id="PF13255">
    <property type="entry name" value="DUF4046"/>
    <property type="match status" value="1"/>
</dbReference>
<feature type="domain" description="DUF4046" evidence="1">
    <location>
        <begin position="40"/>
        <end position="98"/>
    </location>
</feature>
<dbReference type="InterPro" id="IPR025119">
    <property type="entry name" value="DUF4046"/>
</dbReference>
<gene>
    <name evidence="2" type="ORF">SJI18_14145</name>
</gene>
<organism evidence="2 3">
    <name type="scientific">Clostridium frigoriphilum</name>
    <dbReference type="NCBI Taxonomy" id="443253"/>
    <lineage>
        <taxon>Bacteria</taxon>
        <taxon>Bacillati</taxon>
        <taxon>Bacillota</taxon>
        <taxon>Clostridia</taxon>
        <taxon>Eubacteriales</taxon>
        <taxon>Clostridiaceae</taxon>
        <taxon>Clostridium</taxon>
    </lineage>
</organism>
<accession>A0ABU7UQC0</accession>
<dbReference type="RefSeq" id="WP_331702563.1">
    <property type="nucleotide sequence ID" value="NZ_JAZHFS010000013.1"/>
</dbReference>
<evidence type="ECO:0000313" key="3">
    <source>
        <dbReference type="Proteomes" id="UP001498469"/>
    </source>
</evidence>
<keyword evidence="3" id="KW-1185">Reference proteome</keyword>
<reference evidence="2 3" key="1">
    <citation type="submission" date="2023-11" db="EMBL/GenBank/DDBJ databases">
        <title>Draft genome sequence of a psychrophilic Clostridium strain from permafrost water brine.</title>
        <authorList>
            <person name="Shcherbakova V.A."/>
            <person name="Trubitsyn V.E."/>
            <person name="Zakharyuk A.G."/>
        </authorList>
    </citation>
    <scope>NUCLEOTIDE SEQUENCE [LARGE SCALE GENOMIC DNA]</scope>
    <source>
        <strain evidence="2 3">14F</strain>
    </source>
</reference>
<sequence>MLKRAFNCTIFEALEATYPGRFKKWQLADHVKNDYWSKAEGIIAVKWLIENKLKWSNSEIKGFYSKQIYKDNNLYGMIQSCFNSSPFEAINSVYPNRFKQWELPNVPRNFWNSNENCINATKWLIEQQLKIDIKTAKLKLAKKHFKDNNLLSLYCKHPVAELIEMVENKNIHKFV</sequence>
<dbReference type="Proteomes" id="UP001498469">
    <property type="component" value="Unassembled WGS sequence"/>
</dbReference>
<dbReference type="EMBL" id="JAZHFS010000013">
    <property type="protein sequence ID" value="MEF2113446.1"/>
    <property type="molecule type" value="Genomic_DNA"/>
</dbReference>
<name>A0ABU7UQC0_9CLOT</name>
<comment type="caution">
    <text evidence="2">The sequence shown here is derived from an EMBL/GenBank/DDBJ whole genome shotgun (WGS) entry which is preliminary data.</text>
</comment>
<proteinExistence type="predicted"/>